<dbReference type="GO" id="GO:0055085">
    <property type="term" value="P:transmembrane transport"/>
    <property type="evidence" value="ECO:0007669"/>
    <property type="project" value="InterPro"/>
</dbReference>
<proteinExistence type="predicted"/>
<organism evidence="2">
    <name type="scientific">marine metagenome</name>
    <dbReference type="NCBI Taxonomy" id="408172"/>
    <lineage>
        <taxon>unclassified sequences</taxon>
        <taxon>metagenomes</taxon>
        <taxon>ecological metagenomes</taxon>
    </lineage>
</organism>
<protein>
    <submittedName>
        <fullName evidence="2">Uncharacterized protein</fullName>
    </submittedName>
</protein>
<evidence type="ECO:0000313" key="2">
    <source>
        <dbReference type="EMBL" id="SVB16850.1"/>
    </source>
</evidence>
<gene>
    <name evidence="2" type="ORF">METZ01_LOCUS169704</name>
</gene>
<dbReference type="InterPro" id="IPR018389">
    <property type="entry name" value="DctP_fam"/>
</dbReference>
<dbReference type="EMBL" id="UINC01031194">
    <property type="protein sequence ID" value="SVB16850.1"/>
    <property type="molecule type" value="Genomic_DNA"/>
</dbReference>
<reference evidence="2" key="1">
    <citation type="submission" date="2018-05" db="EMBL/GenBank/DDBJ databases">
        <authorList>
            <person name="Lanie J.A."/>
            <person name="Ng W.-L."/>
            <person name="Kazmierczak K.M."/>
            <person name="Andrzejewski T.M."/>
            <person name="Davidsen T.M."/>
            <person name="Wayne K.J."/>
            <person name="Tettelin H."/>
            <person name="Glass J.I."/>
            <person name="Rusch D."/>
            <person name="Podicherti R."/>
            <person name="Tsui H.-C.T."/>
            <person name="Winkler M.E."/>
        </authorList>
    </citation>
    <scope>NUCLEOTIDE SEQUENCE</scope>
</reference>
<dbReference type="Pfam" id="PF03480">
    <property type="entry name" value="DctP"/>
    <property type="match status" value="2"/>
</dbReference>
<dbReference type="AlphaFoldDB" id="A0A382BSP6"/>
<evidence type="ECO:0000256" key="1">
    <source>
        <dbReference type="ARBA" id="ARBA00022729"/>
    </source>
</evidence>
<name>A0A382BSP6_9ZZZZ</name>
<dbReference type="InterPro" id="IPR038404">
    <property type="entry name" value="TRAP_DctP_sf"/>
</dbReference>
<sequence>MSNPVVLRWLIAHQPAYLFVRTAKAFGKELDKLLPGQFEVEVLKMGQYIHKYGDIPELEIIPGETNLESWQVPKHFRKNFVSSEWIDVKKKWMAFWQGLREQKFHMSQTQVTVLGGHLDRRFSVLDLPFLFKDHDHVTRALDGPIGQNLLDTLHFGRFAGQVKNALGNFTGETAIKGDVSGIKGLGFTYSGGYRIIGSDHSILSLSDLENVDLVTTPNTNLLFNDVGAKAKPRMNQKIQEIRESASNGGAVETTYLRFSGKNILKSNHSMFLTTILIGQPLFDSLTSEQQEAFTIASKKVAKIERKWSLEDCKKYEDTAKARGCTIVDITEEDTKRLKESAPIQYKWQTEHAPKTGELVDEIRSA</sequence>
<keyword evidence="1" id="KW-0732">Signal</keyword>
<dbReference type="Gene3D" id="3.40.190.170">
    <property type="entry name" value="Bacterial extracellular solute-binding protein, family 7"/>
    <property type="match status" value="1"/>
</dbReference>
<dbReference type="PANTHER" id="PTHR33376:SF4">
    <property type="entry name" value="SIALIC ACID-BINDING PERIPLASMIC PROTEIN SIAP"/>
    <property type="match status" value="1"/>
</dbReference>
<accession>A0A382BSP6</accession>
<dbReference type="PANTHER" id="PTHR33376">
    <property type="match status" value="1"/>
</dbReference>